<dbReference type="AlphaFoldDB" id="A0A1L9UID5"/>
<evidence type="ECO:0000313" key="2">
    <source>
        <dbReference type="Proteomes" id="UP000184499"/>
    </source>
</evidence>
<evidence type="ECO:0000313" key="1">
    <source>
        <dbReference type="EMBL" id="OJJ71394.1"/>
    </source>
</evidence>
<protein>
    <submittedName>
        <fullName evidence="1">Uncharacterized protein</fullName>
    </submittedName>
</protein>
<keyword evidence="2" id="KW-1185">Reference proteome</keyword>
<gene>
    <name evidence="1" type="ORF">ASPBRDRAFT_611734</name>
</gene>
<reference evidence="2" key="1">
    <citation type="journal article" date="2017" name="Genome Biol.">
        <title>Comparative genomics reveals high biological diversity and specific adaptations in the industrially and medically important fungal genus Aspergillus.</title>
        <authorList>
            <person name="de Vries R.P."/>
            <person name="Riley R."/>
            <person name="Wiebenga A."/>
            <person name="Aguilar-Osorio G."/>
            <person name="Amillis S."/>
            <person name="Uchima C.A."/>
            <person name="Anderluh G."/>
            <person name="Asadollahi M."/>
            <person name="Askin M."/>
            <person name="Barry K."/>
            <person name="Battaglia E."/>
            <person name="Bayram O."/>
            <person name="Benocci T."/>
            <person name="Braus-Stromeyer S.A."/>
            <person name="Caldana C."/>
            <person name="Canovas D."/>
            <person name="Cerqueira G.C."/>
            <person name="Chen F."/>
            <person name="Chen W."/>
            <person name="Choi C."/>
            <person name="Clum A."/>
            <person name="Dos Santos R.A."/>
            <person name="Damasio A.R."/>
            <person name="Diallinas G."/>
            <person name="Emri T."/>
            <person name="Fekete E."/>
            <person name="Flipphi M."/>
            <person name="Freyberg S."/>
            <person name="Gallo A."/>
            <person name="Gournas C."/>
            <person name="Habgood R."/>
            <person name="Hainaut M."/>
            <person name="Harispe M.L."/>
            <person name="Henrissat B."/>
            <person name="Hilden K.S."/>
            <person name="Hope R."/>
            <person name="Hossain A."/>
            <person name="Karabika E."/>
            <person name="Karaffa L."/>
            <person name="Karanyi Z."/>
            <person name="Krasevec N."/>
            <person name="Kuo A."/>
            <person name="Kusch H."/>
            <person name="LaButti K."/>
            <person name="Lagendijk E.L."/>
            <person name="Lapidus A."/>
            <person name="Levasseur A."/>
            <person name="Lindquist E."/>
            <person name="Lipzen A."/>
            <person name="Logrieco A.F."/>
            <person name="MacCabe A."/>
            <person name="Maekelae M.R."/>
            <person name="Malavazi I."/>
            <person name="Melin P."/>
            <person name="Meyer V."/>
            <person name="Mielnichuk N."/>
            <person name="Miskei M."/>
            <person name="Molnar A.P."/>
            <person name="Mule G."/>
            <person name="Ngan C.Y."/>
            <person name="Orejas M."/>
            <person name="Orosz E."/>
            <person name="Ouedraogo J.P."/>
            <person name="Overkamp K.M."/>
            <person name="Park H.-S."/>
            <person name="Perrone G."/>
            <person name="Piumi F."/>
            <person name="Punt P.J."/>
            <person name="Ram A.F."/>
            <person name="Ramon A."/>
            <person name="Rauscher S."/>
            <person name="Record E."/>
            <person name="Riano-Pachon D.M."/>
            <person name="Robert V."/>
            <person name="Roehrig J."/>
            <person name="Ruller R."/>
            <person name="Salamov A."/>
            <person name="Salih N.S."/>
            <person name="Samson R.A."/>
            <person name="Sandor E."/>
            <person name="Sanguinetti M."/>
            <person name="Schuetze T."/>
            <person name="Sepcic K."/>
            <person name="Shelest E."/>
            <person name="Sherlock G."/>
            <person name="Sophianopoulou V."/>
            <person name="Squina F.M."/>
            <person name="Sun H."/>
            <person name="Susca A."/>
            <person name="Todd R.B."/>
            <person name="Tsang A."/>
            <person name="Unkles S.E."/>
            <person name="van de Wiele N."/>
            <person name="van Rossen-Uffink D."/>
            <person name="Oliveira J.V."/>
            <person name="Vesth T.C."/>
            <person name="Visser J."/>
            <person name="Yu J.-H."/>
            <person name="Zhou M."/>
            <person name="Andersen M.R."/>
            <person name="Archer D.B."/>
            <person name="Baker S.E."/>
            <person name="Benoit I."/>
            <person name="Brakhage A.A."/>
            <person name="Braus G.H."/>
            <person name="Fischer R."/>
            <person name="Frisvad J.C."/>
            <person name="Goldman G.H."/>
            <person name="Houbraken J."/>
            <person name="Oakley B."/>
            <person name="Pocsi I."/>
            <person name="Scazzocchio C."/>
            <person name="Seiboth B."/>
            <person name="vanKuyk P.A."/>
            <person name="Wortman J."/>
            <person name="Dyer P.S."/>
            <person name="Grigoriev I.V."/>
        </authorList>
    </citation>
    <scope>NUCLEOTIDE SEQUENCE [LARGE SCALE GENOMIC DNA]</scope>
    <source>
        <strain evidence="2">CBS 101740 / IMI 381727 / IBT 21946</strain>
    </source>
</reference>
<dbReference type="Proteomes" id="UP000184499">
    <property type="component" value="Unassembled WGS sequence"/>
</dbReference>
<name>A0A1L9UID5_ASPBC</name>
<dbReference type="VEuPathDB" id="FungiDB:ASPBRDRAFT_611734"/>
<sequence>MPDSFRRFLRSATRFQLYSVLGVLYTRLEPNPLYIISCHTGCVRLGRPYPSLSGITVLAGSSHPRLVAFGRTCSVVRFIGYFISTCASLRSVRSETSAMKEVQCSPWQSRG</sequence>
<accession>A0A1L9UID5</accession>
<dbReference type="RefSeq" id="XP_067478642.1">
    <property type="nucleotide sequence ID" value="XM_067628286.1"/>
</dbReference>
<dbReference type="GeneID" id="93580774"/>
<organism evidence="1 2">
    <name type="scientific">Aspergillus brasiliensis (strain CBS 101740 / IMI 381727 / IBT 21946)</name>
    <dbReference type="NCBI Taxonomy" id="767769"/>
    <lineage>
        <taxon>Eukaryota</taxon>
        <taxon>Fungi</taxon>
        <taxon>Dikarya</taxon>
        <taxon>Ascomycota</taxon>
        <taxon>Pezizomycotina</taxon>
        <taxon>Eurotiomycetes</taxon>
        <taxon>Eurotiomycetidae</taxon>
        <taxon>Eurotiales</taxon>
        <taxon>Aspergillaceae</taxon>
        <taxon>Aspergillus</taxon>
        <taxon>Aspergillus subgen. Circumdati</taxon>
    </lineage>
</organism>
<dbReference type="EMBL" id="KV878685">
    <property type="protein sequence ID" value="OJJ71394.1"/>
    <property type="molecule type" value="Genomic_DNA"/>
</dbReference>
<proteinExistence type="predicted"/>